<keyword evidence="7" id="KW-1185">Reference proteome</keyword>
<accession>A0A7T0FXX4</accession>
<dbReference type="SMART" id="SM01403">
    <property type="entry name" value="Ribosomal_S10"/>
    <property type="match status" value="1"/>
</dbReference>
<dbReference type="PANTHER" id="PTHR11700">
    <property type="entry name" value="30S RIBOSOMAL PROTEIN S10 FAMILY MEMBER"/>
    <property type="match status" value="1"/>
</dbReference>
<evidence type="ECO:0000256" key="1">
    <source>
        <dbReference type="ARBA" id="ARBA00007102"/>
    </source>
</evidence>
<dbReference type="NCBIfam" id="NF001861">
    <property type="entry name" value="PRK00596.1"/>
    <property type="match status" value="1"/>
</dbReference>
<dbReference type="Pfam" id="PF00338">
    <property type="entry name" value="Ribosomal_S10"/>
    <property type="match status" value="1"/>
</dbReference>
<evidence type="ECO:0000313" key="6">
    <source>
        <dbReference type="EMBL" id="QPJ58509.1"/>
    </source>
</evidence>
<dbReference type="AlphaFoldDB" id="A0A7T0FXX4"/>
<dbReference type="HAMAP" id="MF_00508">
    <property type="entry name" value="Ribosomal_uS10"/>
    <property type="match status" value="1"/>
</dbReference>
<dbReference type="GO" id="GO:0003735">
    <property type="term" value="F:structural constituent of ribosome"/>
    <property type="evidence" value="ECO:0007669"/>
    <property type="project" value="InterPro"/>
</dbReference>
<feature type="domain" description="Small ribosomal subunit protein uS10" evidence="5">
    <location>
        <begin position="14"/>
        <end position="108"/>
    </location>
</feature>
<reference evidence="6 7" key="1">
    <citation type="journal article" date="2020" name="Sci. Rep.">
        <title>Morphology, ultrastructure, genomics, and phylogeny of Euplotes vanleeuwenhoeki sp. nov. and its ultra-reduced endosymbiont Candidatus Pinguicoccus supinus sp. nov.</title>
        <authorList>
            <person name="Serra V."/>
            <person name="Gammuto L."/>
            <person name="Nitla V."/>
            <person name="Castelli M."/>
            <person name="Lanzoni O."/>
            <person name="Sassera D."/>
            <person name="Bandi C."/>
            <person name="Sandeep B.V."/>
            <person name="Verni F."/>
            <person name="Modeo L."/>
            <person name="Petroni G."/>
        </authorList>
    </citation>
    <scope>NUCLEOTIDE SEQUENCE [LARGE SCALE GENOMIC DNA]</scope>
    <source>
        <strain evidence="6 7">KKR18_Esm</strain>
    </source>
</reference>
<name>A0A7T0FXX4_9BACT</name>
<keyword evidence="2 4" id="KW-0689">Ribosomal protein</keyword>
<dbReference type="GO" id="GO:1990904">
    <property type="term" value="C:ribonucleoprotein complex"/>
    <property type="evidence" value="ECO:0007669"/>
    <property type="project" value="UniProtKB-KW"/>
</dbReference>
<evidence type="ECO:0000256" key="3">
    <source>
        <dbReference type="ARBA" id="ARBA00023274"/>
    </source>
</evidence>
<sequence length="109" mass="12438">MENSNLSKLKNKIRIILRSYHYKNIIEAVNNIMSIAFKTGSVFKGPVPLPVIKKKFAVNRSPHSDKESMDIFEIRIYKRLLDIIQPSPSTVDELKKLNLSSGVDINIII</sequence>
<dbReference type="Proteomes" id="UP000594451">
    <property type="component" value="Chromosome"/>
</dbReference>
<comment type="subunit">
    <text evidence="4">Part of the 30S ribosomal subunit.</text>
</comment>
<comment type="similarity">
    <text evidence="1 4">Belongs to the universal ribosomal protein uS10 family.</text>
</comment>
<dbReference type="InterPro" id="IPR001848">
    <property type="entry name" value="Ribosomal_uS10"/>
</dbReference>
<dbReference type="GO" id="GO:0006412">
    <property type="term" value="P:translation"/>
    <property type="evidence" value="ECO:0007669"/>
    <property type="project" value="UniProtKB-UniRule"/>
</dbReference>
<evidence type="ECO:0000313" key="7">
    <source>
        <dbReference type="Proteomes" id="UP000594451"/>
    </source>
</evidence>
<comment type="function">
    <text evidence="4">Involved in the binding of tRNA to the ribosomes.</text>
</comment>
<keyword evidence="3 4" id="KW-0687">Ribonucleoprotein</keyword>
<evidence type="ECO:0000256" key="2">
    <source>
        <dbReference type="ARBA" id="ARBA00022980"/>
    </source>
</evidence>
<dbReference type="InterPro" id="IPR027486">
    <property type="entry name" value="Ribosomal_uS10_dom"/>
</dbReference>
<organism evidence="6 7">
    <name type="scientific">Candidatus Pinguicoccus supinus</name>
    <dbReference type="NCBI Taxonomy" id="2529394"/>
    <lineage>
        <taxon>Bacteria</taxon>
        <taxon>Pseudomonadati</taxon>
        <taxon>Verrucomicrobiota</taxon>
        <taxon>Candidatus Pinguicoccus</taxon>
    </lineage>
</organism>
<protein>
    <recommendedName>
        <fullName evidence="4">Small ribosomal subunit protein uS10</fullName>
    </recommendedName>
</protein>
<dbReference type="GO" id="GO:0005840">
    <property type="term" value="C:ribosome"/>
    <property type="evidence" value="ECO:0007669"/>
    <property type="project" value="UniProtKB-KW"/>
</dbReference>
<dbReference type="SUPFAM" id="SSF54999">
    <property type="entry name" value="Ribosomal protein S10"/>
    <property type="match status" value="1"/>
</dbReference>
<dbReference type="KEGG" id="psup:E5P55_00880"/>
<gene>
    <name evidence="4 6" type="primary">rpsJ</name>
    <name evidence="6" type="ORF">E5P55_00880</name>
</gene>
<dbReference type="NCBIfam" id="TIGR01049">
    <property type="entry name" value="rpsJ_bact"/>
    <property type="match status" value="1"/>
</dbReference>
<dbReference type="InterPro" id="IPR036838">
    <property type="entry name" value="Ribosomal_uS10_dom_sf"/>
</dbReference>
<evidence type="ECO:0000259" key="5">
    <source>
        <dbReference type="SMART" id="SM01403"/>
    </source>
</evidence>
<proteinExistence type="inferred from homology"/>
<dbReference type="PRINTS" id="PR00971">
    <property type="entry name" value="RIBOSOMALS10"/>
</dbReference>
<evidence type="ECO:0000256" key="4">
    <source>
        <dbReference type="HAMAP-Rule" id="MF_00508"/>
    </source>
</evidence>
<dbReference type="EMBL" id="CP039370">
    <property type="protein sequence ID" value="QPJ58509.1"/>
    <property type="molecule type" value="Genomic_DNA"/>
</dbReference>
<dbReference type="GO" id="GO:0000049">
    <property type="term" value="F:tRNA binding"/>
    <property type="evidence" value="ECO:0007669"/>
    <property type="project" value="UniProtKB-UniRule"/>
</dbReference>
<dbReference type="Gene3D" id="3.30.70.600">
    <property type="entry name" value="Ribosomal protein S10 domain"/>
    <property type="match status" value="1"/>
</dbReference>